<dbReference type="AlphaFoldDB" id="A0A218XSA3"/>
<proteinExistence type="predicted"/>
<gene>
    <name evidence="2" type="ORF">CDL15_Pgr027292</name>
</gene>
<sequence>MDRHVIVLFYQCVWKTLVTDIRDDEHEYREFQRIICEKNGVVLQIIWPSAQVLMEWDYLEDYQYTKPVIEQVFKEYNDEHPIPPPDSQDRYSPDPEALMQLDIDLADSPAQSPGHAIEQPSSSSQQIGQATNQARPCGTANLQDPDIWP</sequence>
<feature type="region of interest" description="Disordered" evidence="1">
    <location>
        <begin position="75"/>
        <end position="149"/>
    </location>
</feature>
<comment type="caution">
    <text evidence="2">The sequence shown here is derived from an EMBL/GenBank/DDBJ whole genome shotgun (WGS) entry which is preliminary data.</text>
</comment>
<feature type="compositionally biased region" description="Basic and acidic residues" evidence="1">
    <location>
        <begin position="75"/>
        <end position="93"/>
    </location>
</feature>
<dbReference type="EMBL" id="MTKT01000808">
    <property type="protein sequence ID" value="OWM87688.1"/>
    <property type="molecule type" value="Genomic_DNA"/>
</dbReference>
<evidence type="ECO:0000313" key="3">
    <source>
        <dbReference type="Proteomes" id="UP000197138"/>
    </source>
</evidence>
<feature type="compositionally biased region" description="Polar residues" evidence="1">
    <location>
        <begin position="119"/>
        <end position="134"/>
    </location>
</feature>
<evidence type="ECO:0000313" key="2">
    <source>
        <dbReference type="EMBL" id="OWM87688.1"/>
    </source>
</evidence>
<dbReference type="Proteomes" id="UP000197138">
    <property type="component" value="Unassembled WGS sequence"/>
</dbReference>
<protein>
    <submittedName>
        <fullName evidence="2">Uncharacterized protein</fullName>
    </submittedName>
</protein>
<evidence type="ECO:0000256" key="1">
    <source>
        <dbReference type="SAM" id="MobiDB-lite"/>
    </source>
</evidence>
<name>A0A218XSA3_PUNGR</name>
<reference evidence="3" key="1">
    <citation type="journal article" date="2017" name="Plant J.">
        <title>The pomegranate (Punica granatum L.) genome and the genomics of punicalagin biosynthesis.</title>
        <authorList>
            <person name="Qin G."/>
            <person name="Xu C."/>
            <person name="Ming R."/>
            <person name="Tang H."/>
            <person name="Guyot R."/>
            <person name="Kramer E.M."/>
            <person name="Hu Y."/>
            <person name="Yi X."/>
            <person name="Qi Y."/>
            <person name="Xu X."/>
            <person name="Gao Z."/>
            <person name="Pan H."/>
            <person name="Jian J."/>
            <person name="Tian Y."/>
            <person name="Yue Z."/>
            <person name="Xu Y."/>
        </authorList>
    </citation>
    <scope>NUCLEOTIDE SEQUENCE [LARGE SCALE GENOMIC DNA]</scope>
    <source>
        <strain evidence="3">cv. Dabenzi</strain>
    </source>
</reference>
<organism evidence="2 3">
    <name type="scientific">Punica granatum</name>
    <name type="common">Pomegranate</name>
    <dbReference type="NCBI Taxonomy" id="22663"/>
    <lineage>
        <taxon>Eukaryota</taxon>
        <taxon>Viridiplantae</taxon>
        <taxon>Streptophyta</taxon>
        <taxon>Embryophyta</taxon>
        <taxon>Tracheophyta</taxon>
        <taxon>Spermatophyta</taxon>
        <taxon>Magnoliopsida</taxon>
        <taxon>eudicotyledons</taxon>
        <taxon>Gunneridae</taxon>
        <taxon>Pentapetalae</taxon>
        <taxon>rosids</taxon>
        <taxon>malvids</taxon>
        <taxon>Myrtales</taxon>
        <taxon>Lythraceae</taxon>
        <taxon>Punica</taxon>
    </lineage>
</organism>
<accession>A0A218XSA3</accession>